<gene>
    <name evidence="3" type="ORF">BDV37DRAFT_259844</name>
</gene>
<proteinExistence type="predicted"/>
<evidence type="ECO:0000256" key="2">
    <source>
        <dbReference type="ARBA" id="ARBA00023043"/>
    </source>
</evidence>
<keyword evidence="4" id="KW-1185">Reference proteome</keyword>
<dbReference type="EMBL" id="ML736829">
    <property type="protein sequence ID" value="KAE8399635.1"/>
    <property type="molecule type" value="Genomic_DNA"/>
</dbReference>
<keyword evidence="1" id="KW-0677">Repeat</keyword>
<dbReference type="InterPro" id="IPR036770">
    <property type="entry name" value="Ankyrin_rpt-contain_sf"/>
</dbReference>
<dbReference type="Gene3D" id="1.25.40.20">
    <property type="entry name" value="Ankyrin repeat-containing domain"/>
    <property type="match status" value="1"/>
</dbReference>
<dbReference type="SUPFAM" id="SSF48403">
    <property type="entry name" value="Ankyrin repeat"/>
    <property type="match status" value="1"/>
</dbReference>
<protein>
    <submittedName>
        <fullName evidence="3">Uncharacterized protein</fullName>
    </submittedName>
</protein>
<evidence type="ECO:0000313" key="3">
    <source>
        <dbReference type="EMBL" id="KAE8399635.1"/>
    </source>
</evidence>
<dbReference type="PANTHER" id="PTHR24198">
    <property type="entry name" value="ANKYRIN REPEAT AND PROTEIN KINASE DOMAIN-CONTAINING PROTEIN"/>
    <property type="match status" value="1"/>
</dbReference>
<dbReference type="InterPro" id="IPR002110">
    <property type="entry name" value="Ankyrin_rpt"/>
</dbReference>
<dbReference type="RefSeq" id="XP_031936954.1">
    <property type="nucleotide sequence ID" value="XM_032083180.1"/>
</dbReference>
<keyword evidence="2" id="KW-0040">ANK repeat</keyword>
<accession>A0A5N7CZR0</accession>
<organism evidence="3 4">
    <name type="scientific">Aspergillus pseudonomiae</name>
    <dbReference type="NCBI Taxonomy" id="1506151"/>
    <lineage>
        <taxon>Eukaryota</taxon>
        <taxon>Fungi</taxon>
        <taxon>Dikarya</taxon>
        <taxon>Ascomycota</taxon>
        <taxon>Pezizomycotina</taxon>
        <taxon>Eurotiomycetes</taxon>
        <taxon>Eurotiomycetidae</taxon>
        <taxon>Eurotiales</taxon>
        <taxon>Aspergillaceae</taxon>
        <taxon>Aspergillus</taxon>
        <taxon>Aspergillus subgen. Circumdati</taxon>
    </lineage>
</organism>
<dbReference type="PANTHER" id="PTHR24198:SF165">
    <property type="entry name" value="ANKYRIN REPEAT-CONTAINING PROTEIN-RELATED"/>
    <property type="match status" value="1"/>
</dbReference>
<dbReference type="Pfam" id="PF12796">
    <property type="entry name" value="Ank_2"/>
    <property type="match status" value="1"/>
</dbReference>
<evidence type="ECO:0000313" key="4">
    <source>
        <dbReference type="Proteomes" id="UP000325579"/>
    </source>
</evidence>
<dbReference type="Proteomes" id="UP000325579">
    <property type="component" value="Unassembled WGS sequence"/>
</dbReference>
<dbReference type="AlphaFoldDB" id="A0A5N7CZR0"/>
<sequence length="96" mass="10370">MLIDKGADINAKGYLDRTPSMYATFLLGMSSAKRSERMGIVKMLILHGADTNAKDKFGRTLLSIAIAEGLGDIVNLLLAKDAITETKRQASMARLA</sequence>
<evidence type="ECO:0000256" key="1">
    <source>
        <dbReference type="ARBA" id="ARBA00022737"/>
    </source>
</evidence>
<name>A0A5N7CZR0_9EURO</name>
<reference evidence="3 4" key="1">
    <citation type="submission" date="2019-04" db="EMBL/GenBank/DDBJ databases">
        <authorList>
            <consortium name="DOE Joint Genome Institute"/>
            <person name="Mondo S."/>
            <person name="Kjaerbolling I."/>
            <person name="Vesth T."/>
            <person name="Frisvad J.C."/>
            <person name="Nybo J.L."/>
            <person name="Theobald S."/>
            <person name="Kildgaard S."/>
            <person name="Isbrandt T."/>
            <person name="Kuo A."/>
            <person name="Sato A."/>
            <person name="Lyhne E.K."/>
            <person name="Kogle M.E."/>
            <person name="Wiebenga A."/>
            <person name="Kun R.S."/>
            <person name="Lubbers R.J."/>
            <person name="Makela M.R."/>
            <person name="Barry K."/>
            <person name="Chovatia M."/>
            <person name="Clum A."/>
            <person name="Daum C."/>
            <person name="Haridas S."/>
            <person name="He G."/>
            <person name="LaButti K."/>
            <person name="Lipzen A."/>
            <person name="Riley R."/>
            <person name="Salamov A."/>
            <person name="Simmons B.A."/>
            <person name="Magnuson J.K."/>
            <person name="Henrissat B."/>
            <person name="Mortensen U.H."/>
            <person name="Larsen T.O."/>
            <person name="Devries R.P."/>
            <person name="Grigoriev I.V."/>
            <person name="Machida M."/>
            <person name="Baker S.E."/>
            <person name="Andersen M.R."/>
            <person name="Cantor M.N."/>
            <person name="Hua S.X."/>
        </authorList>
    </citation>
    <scope>NUCLEOTIDE SEQUENCE [LARGE SCALE GENOMIC DNA]</scope>
    <source>
        <strain evidence="3 4">CBS 119388</strain>
    </source>
</reference>
<dbReference type="OrthoDB" id="366390at2759"/>
<dbReference type="GeneID" id="43667871"/>